<comment type="caution">
    <text evidence="2">The sequence shown here is derived from an EMBL/GenBank/DDBJ whole genome shotgun (WGS) entry which is preliminary data.</text>
</comment>
<keyword evidence="3" id="KW-1185">Reference proteome</keyword>
<protein>
    <recommendedName>
        <fullName evidence="4">HTH psq-type domain-containing protein</fullName>
    </recommendedName>
</protein>
<evidence type="ECO:0008006" key="4">
    <source>
        <dbReference type="Google" id="ProtNLM"/>
    </source>
</evidence>
<name>A0AAJ0M783_9PEZI</name>
<evidence type="ECO:0000313" key="2">
    <source>
        <dbReference type="EMBL" id="KAK3311626.1"/>
    </source>
</evidence>
<proteinExistence type="predicted"/>
<sequence>MVLYLDSCSVNRPCNLHHQFIQSITFLVNLWSLRLSRSILVVHKMSAVPKPPLTPPAATYGLGAALPTVRFRHPAYPRSASDLLVLMATDGEGALDFDIAMVACCIVANMGWDDGYLAQKASAGNDALQQVDRPNDGLLSAGEYLFCIKGQDPFSFKYPVIPSFHHWRFPHGNLPSPWRNLQLPEFPLPRPTVKGPVVAMERDITCRVSGYKSTTPHSAHPPFRPLYIQDAVEQYRLGRQSLRSIYSEFDIPRSTIRDRLRSTQTHSTTAEPQQTLSRVQEDHLTR</sequence>
<reference evidence="2" key="2">
    <citation type="submission" date="2023-06" db="EMBL/GenBank/DDBJ databases">
        <authorList>
            <consortium name="Lawrence Berkeley National Laboratory"/>
            <person name="Mondo S.J."/>
            <person name="Hensen N."/>
            <person name="Bonometti L."/>
            <person name="Westerberg I."/>
            <person name="Brannstrom I.O."/>
            <person name="Guillou S."/>
            <person name="Cros-Aarteil S."/>
            <person name="Calhoun S."/>
            <person name="Haridas S."/>
            <person name="Kuo A."/>
            <person name="Pangilinan J."/>
            <person name="Riley R."/>
            <person name="Labutti K."/>
            <person name="Andreopoulos B."/>
            <person name="Lipzen A."/>
            <person name="Chen C."/>
            <person name="Yanf M."/>
            <person name="Daum C."/>
            <person name="Ng V."/>
            <person name="Clum A."/>
            <person name="Steindorff A."/>
            <person name="Ohm R."/>
            <person name="Martin F."/>
            <person name="Silar P."/>
            <person name="Natvig D."/>
            <person name="Lalanne C."/>
            <person name="Gautier V."/>
            <person name="Ament-Velasquez S.L."/>
            <person name="Kruys A."/>
            <person name="Hutchinson M.I."/>
            <person name="Powell A.J."/>
            <person name="Barry K."/>
            <person name="Miller A.N."/>
            <person name="Grigoriev I.V."/>
            <person name="Debuchy R."/>
            <person name="Gladieux P."/>
            <person name="Thoren M.H."/>
            <person name="Johannesson H."/>
        </authorList>
    </citation>
    <scope>NUCLEOTIDE SEQUENCE</scope>
    <source>
        <strain evidence="2">CBS 333.67</strain>
    </source>
</reference>
<dbReference type="RefSeq" id="XP_062727406.1">
    <property type="nucleotide sequence ID" value="XM_062868602.1"/>
</dbReference>
<dbReference type="EMBL" id="JAUDZG010000001">
    <property type="protein sequence ID" value="KAK3311626.1"/>
    <property type="molecule type" value="Genomic_DNA"/>
</dbReference>
<dbReference type="AlphaFoldDB" id="A0AAJ0M783"/>
<feature type="compositionally biased region" description="Polar residues" evidence="1">
    <location>
        <begin position="262"/>
        <end position="278"/>
    </location>
</feature>
<evidence type="ECO:0000313" key="3">
    <source>
        <dbReference type="Proteomes" id="UP001273166"/>
    </source>
</evidence>
<organism evidence="2 3">
    <name type="scientific">Chaetomium strumarium</name>
    <dbReference type="NCBI Taxonomy" id="1170767"/>
    <lineage>
        <taxon>Eukaryota</taxon>
        <taxon>Fungi</taxon>
        <taxon>Dikarya</taxon>
        <taxon>Ascomycota</taxon>
        <taxon>Pezizomycotina</taxon>
        <taxon>Sordariomycetes</taxon>
        <taxon>Sordariomycetidae</taxon>
        <taxon>Sordariales</taxon>
        <taxon>Chaetomiaceae</taxon>
        <taxon>Chaetomium</taxon>
    </lineage>
</organism>
<dbReference type="Proteomes" id="UP001273166">
    <property type="component" value="Unassembled WGS sequence"/>
</dbReference>
<feature type="region of interest" description="Disordered" evidence="1">
    <location>
        <begin position="257"/>
        <end position="286"/>
    </location>
</feature>
<accession>A0AAJ0M783</accession>
<gene>
    <name evidence="2" type="ORF">B0T15DRAFT_522082</name>
</gene>
<reference evidence="2" key="1">
    <citation type="journal article" date="2023" name="Mol. Phylogenet. Evol.">
        <title>Genome-scale phylogeny and comparative genomics of the fungal order Sordariales.</title>
        <authorList>
            <person name="Hensen N."/>
            <person name="Bonometti L."/>
            <person name="Westerberg I."/>
            <person name="Brannstrom I.O."/>
            <person name="Guillou S."/>
            <person name="Cros-Aarteil S."/>
            <person name="Calhoun S."/>
            <person name="Haridas S."/>
            <person name="Kuo A."/>
            <person name="Mondo S."/>
            <person name="Pangilinan J."/>
            <person name="Riley R."/>
            <person name="LaButti K."/>
            <person name="Andreopoulos B."/>
            <person name="Lipzen A."/>
            <person name="Chen C."/>
            <person name="Yan M."/>
            <person name="Daum C."/>
            <person name="Ng V."/>
            <person name="Clum A."/>
            <person name="Steindorff A."/>
            <person name="Ohm R.A."/>
            <person name="Martin F."/>
            <person name="Silar P."/>
            <person name="Natvig D.O."/>
            <person name="Lalanne C."/>
            <person name="Gautier V."/>
            <person name="Ament-Velasquez S.L."/>
            <person name="Kruys A."/>
            <person name="Hutchinson M.I."/>
            <person name="Powell A.J."/>
            <person name="Barry K."/>
            <person name="Miller A.N."/>
            <person name="Grigoriev I.V."/>
            <person name="Debuchy R."/>
            <person name="Gladieux P."/>
            <person name="Hiltunen Thoren M."/>
            <person name="Johannesson H."/>
        </authorList>
    </citation>
    <scope>NUCLEOTIDE SEQUENCE</scope>
    <source>
        <strain evidence="2">CBS 333.67</strain>
    </source>
</reference>
<evidence type="ECO:0000256" key="1">
    <source>
        <dbReference type="SAM" id="MobiDB-lite"/>
    </source>
</evidence>
<dbReference type="GeneID" id="87887431"/>